<protein>
    <submittedName>
        <fullName evidence="1">Uncharacterized protein</fullName>
    </submittedName>
</protein>
<gene>
    <name evidence="1" type="ORF">F383_13590</name>
</gene>
<dbReference type="EMBL" id="KN460185">
    <property type="protein sequence ID" value="KHG30805.1"/>
    <property type="molecule type" value="Genomic_DNA"/>
</dbReference>
<organism evidence="1 2">
    <name type="scientific">Gossypium arboreum</name>
    <name type="common">Tree cotton</name>
    <name type="synonym">Gossypium nanking</name>
    <dbReference type="NCBI Taxonomy" id="29729"/>
    <lineage>
        <taxon>Eukaryota</taxon>
        <taxon>Viridiplantae</taxon>
        <taxon>Streptophyta</taxon>
        <taxon>Embryophyta</taxon>
        <taxon>Tracheophyta</taxon>
        <taxon>Spermatophyta</taxon>
        <taxon>Magnoliopsida</taxon>
        <taxon>eudicotyledons</taxon>
        <taxon>Gunneridae</taxon>
        <taxon>Pentapetalae</taxon>
        <taxon>rosids</taxon>
        <taxon>malvids</taxon>
        <taxon>Malvales</taxon>
        <taxon>Malvaceae</taxon>
        <taxon>Malvoideae</taxon>
        <taxon>Gossypium</taxon>
    </lineage>
</organism>
<dbReference type="Proteomes" id="UP000032142">
    <property type="component" value="Unassembled WGS sequence"/>
</dbReference>
<proteinExistence type="predicted"/>
<evidence type="ECO:0000313" key="1">
    <source>
        <dbReference type="EMBL" id="KHG30805.1"/>
    </source>
</evidence>
<name>A0A0B0Q0G6_GOSAR</name>
<sequence>MHKYLSNRIQHGINELSNIYKHVMLMLISYAKNIIEFTHIITTYLS</sequence>
<evidence type="ECO:0000313" key="2">
    <source>
        <dbReference type="Proteomes" id="UP000032142"/>
    </source>
</evidence>
<dbReference type="AlphaFoldDB" id="A0A0B0Q0G6"/>
<accession>A0A0B0Q0G6</accession>
<reference evidence="2" key="1">
    <citation type="submission" date="2014-09" db="EMBL/GenBank/DDBJ databases">
        <authorList>
            <person name="Mudge J."/>
            <person name="Ramaraj T."/>
            <person name="Lindquist I.E."/>
            <person name="Bharti A.K."/>
            <person name="Sundararajan A."/>
            <person name="Cameron C.T."/>
            <person name="Woodward J.E."/>
            <person name="May G.D."/>
            <person name="Brubaker C."/>
            <person name="Broadhvest J."/>
            <person name="Wilkins T.A."/>
        </authorList>
    </citation>
    <scope>NUCLEOTIDE SEQUENCE</scope>
    <source>
        <strain evidence="2">cv. AKA8401</strain>
    </source>
</reference>
<keyword evidence="2" id="KW-1185">Reference proteome</keyword>